<dbReference type="STRING" id="1433126.BN938_3020"/>
<evidence type="ECO:0000256" key="11">
    <source>
        <dbReference type="ARBA" id="ARBA00031501"/>
    </source>
</evidence>
<reference evidence="13 14" key="1">
    <citation type="journal article" date="2015" name="Genome Announc.">
        <title>Complete Genome Sequence of the Novel Leech Symbiont Mucinivorans hirudinis M3T.</title>
        <authorList>
            <person name="Nelson M.C."/>
            <person name="Bomar L."/>
            <person name="Graf J."/>
        </authorList>
    </citation>
    <scope>NUCLEOTIDE SEQUENCE [LARGE SCALE GENOMIC DNA]</scope>
    <source>
        <strain evidence="14">M3</strain>
    </source>
</reference>
<dbReference type="EMBL" id="HG934468">
    <property type="protein sequence ID" value="CDN33082.1"/>
    <property type="molecule type" value="Genomic_DNA"/>
</dbReference>
<evidence type="ECO:0000256" key="8">
    <source>
        <dbReference type="ARBA" id="ARBA00022679"/>
    </source>
</evidence>
<protein>
    <recommendedName>
        <fullName evidence="5">4-alpha-glucanotransferase</fullName>
        <ecNumber evidence="4">2.4.1.25</ecNumber>
    </recommendedName>
    <alternativeName>
        <fullName evidence="10">Amylomaltase</fullName>
    </alternativeName>
    <alternativeName>
        <fullName evidence="11">Disproportionating enzyme</fullName>
    </alternativeName>
</protein>
<dbReference type="GO" id="GO:2001070">
    <property type="term" value="F:starch binding"/>
    <property type="evidence" value="ECO:0007669"/>
    <property type="project" value="InterPro"/>
</dbReference>
<dbReference type="PROSITE" id="PS51166">
    <property type="entry name" value="CBM20"/>
    <property type="match status" value="1"/>
</dbReference>
<dbReference type="Gene3D" id="2.60.40.10">
    <property type="entry name" value="Immunoglobulins"/>
    <property type="match status" value="1"/>
</dbReference>
<accession>A0A060RBV4</accession>
<comment type="subcellular location">
    <subcellularLocation>
        <location evidence="2">Cytoplasm</location>
    </subcellularLocation>
</comment>
<comment type="catalytic activity">
    <reaction evidence="1">
        <text>Transfers a segment of a (1-&gt;4)-alpha-D-glucan to a new position in an acceptor, which may be glucose or a (1-&gt;4)-alpha-D-glucan.</text>
        <dbReference type="EC" id="2.4.1.25"/>
    </reaction>
</comment>
<evidence type="ECO:0000256" key="6">
    <source>
        <dbReference type="ARBA" id="ARBA00022490"/>
    </source>
</evidence>
<organism evidence="13 14">
    <name type="scientific">Mucinivorans hirudinis</name>
    <dbReference type="NCBI Taxonomy" id="1433126"/>
    <lineage>
        <taxon>Bacteria</taxon>
        <taxon>Pseudomonadati</taxon>
        <taxon>Bacteroidota</taxon>
        <taxon>Bacteroidia</taxon>
        <taxon>Bacteroidales</taxon>
        <taxon>Rikenellaceae</taxon>
        <taxon>Mucinivorans</taxon>
    </lineage>
</organism>
<dbReference type="Pfam" id="PF00686">
    <property type="entry name" value="CBM_20"/>
    <property type="match status" value="1"/>
</dbReference>
<evidence type="ECO:0000256" key="7">
    <source>
        <dbReference type="ARBA" id="ARBA00022676"/>
    </source>
</evidence>
<evidence type="ECO:0000256" key="4">
    <source>
        <dbReference type="ARBA" id="ARBA00012560"/>
    </source>
</evidence>
<dbReference type="PANTHER" id="PTHR32518:SF3">
    <property type="entry name" value="4-ALPHA-GLUCANOTRANSFERASE"/>
    <property type="match status" value="1"/>
</dbReference>
<evidence type="ECO:0000256" key="1">
    <source>
        <dbReference type="ARBA" id="ARBA00000439"/>
    </source>
</evidence>
<dbReference type="InterPro" id="IPR017853">
    <property type="entry name" value="GH"/>
</dbReference>
<keyword evidence="6" id="KW-0963">Cytoplasm</keyword>
<keyword evidence="9" id="KW-0119">Carbohydrate metabolism</keyword>
<dbReference type="GO" id="GO:0004134">
    <property type="term" value="F:4-alpha-glucanotransferase activity"/>
    <property type="evidence" value="ECO:0007669"/>
    <property type="project" value="UniProtKB-EC"/>
</dbReference>
<dbReference type="PANTHER" id="PTHR32518">
    <property type="match status" value="1"/>
</dbReference>
<dbReference type="OrthoDB" id="9811841at2"/>
<evidence type="ECO:0000256" key="3">
    <source>
        <dbReference type="ARBA" id="ARBA00005684"/>
    </source>
</evidence>
<dbReference type="SUPFAM" id="SSF51445">
    <property type="entry name" value="(Trans)glycosidases"/>
    <property type="match status" value="1"/>
</dbReference>
<evidence type="ECO:0000256" key="9">
    <source>
        <dbReference type="ARBA" id="ARBA00023277"/>
    </source>
</evidence>
<dbReference type="SUPFAM" id="SSF49452">
    <property type="entry name" value="Starch-binding domain-like"/>
    <property type="match status" value="2"/>
</dbReference>
<sequence length="887" mass="103222">MIVVFTINYRAAWGENIWLNISEQGGEPRLHKMVCTDGERWALELDIPPTTTEIEYMYELRRDEHLVSRGWGKRRLLQLDSRFKKYTLRDTWQVIPANKTLFSSPFTQVFFKREDAVPARNKFRQAITVKVYAPAVKPNQELRIAGSSEALGRWDIAKAPVMNGASFPEFTIVLDAEQAMTTGDEYKFVVTEGGFAVEWEQGENRVWARSAFDPCENRVYSGLNFRGGNVQWHGAGVAIPVFSLRSTTSNGIGDFEDLRKFADWASLTGQRVIQILPINDTTQTQTWRDSYPYKAISIFALHPLYLSLEKMGELKDEKLALQVKSESRRLNDMEQVDYEGVGRMKWSFFKAIYKQEGKKTLQSKEYRDFYNDNKDWLSDYAAFCYLRDVNESADFSKWGKDKKYSKKRVSELTNLSFEEYDKVAIYLYLQFHLDKQLKEAAAYCHSKGVVLKGDIPIGISRDSVEAWSEPHLFNLDCQAGAPPDDFSVLGQNWGFPTYNWEAMAKDGYAWWRRRFEKMADYFDLYRIDHILGFFRIWEIPMDSVQGLLGYFNPAMPMGYDELSAWGMPMNRDRYLKPFIHHNFLGDFFGEYTEEALKFLEAKEWGIYQLKDKFNTQRKVQKYFEDKDDAKSNALRSGLYGLINEVIFIEDPRHPGTFHPRIAAHFTKSYQWLTEYEKGCFNDIYTHFFYHRHNDFWGALAMEKLPPLIDATDMLCCAEDLGMIPDCVHKVLGDLGIITLEIQRMPKDPRATFGNTSWYPYLSVCTTSTHDMSPIRGWWQEDSGKTQRYYNDVMWWYGAAPEVASGQVCQTIVGNHLLAPSILTILPLQDWLSIDERLRLANPYAERINIPADPDHYWRYRMHLTIEELLTTEEFNNLVRDMSEGSGR</sequence>
<dbReference type="GO" id="GO:0005975">
    <property type="term" value="P:carbohydrate metabolic process"/>
    <property type="evidence" value="ECO:0007669"/>
    <property type="project" value="InterPro"/>
</dbReference>
<dbReference type="HOGENOM" id="CLU_014132_0_0_10"/>
<dbReference type="EC" id="2.4.1.25" evidence="4"/>
<evidence type="ECO:0000313" key="13">
    <source>
        <dbReference type="EMBL" id="CDN33082.1"/>
    </source>
</evidence>
<evidence type="ECO:0000259" key="12">
    <source>
        <dbReference type="PROSITE" id="PS51166"/>
    </source>
</evidence>
<evidence type="ECO:0000256" key="10">
    <source>
        <dbReference type="ARBA" id="ARBA00031423"/>
    </source>
</evidence>
<dbReference type="AlphaFoldDB" id="A0A060RBV4"/>
<dbReference type="InterPro" id="IPR013784">
    <property type="entry name" value="Carb-bd-like_fold"/>
</dbReference>
<evidence type="ECO:0000313" key="14">
    <source>
        <dbReference type="Proteomes" id="UP000027616"/>
    </source>
</evidence>
<gene>
    <name evidence="13" type="ORF">BN938_3020</name>
</gene>
<dbReference type="eggNOG" id="COG1640">
    <property type="taxonomic scope" value="Bacteria"/>
</dbReference>
<dbReference type="Gene3D" id="3.20.20.80">
    <property type="entry name" value="Glycosidases"/>
    <property type="match status" value="2"/>
</dbReference>
<dbReference type="Proteomes" id="UP000027616">
    <property type="component" value="Chromosome I"/>
</dbReference>
<keyword evidence="8 13" id="KW-0808">Transferase</keyword>
<dbReference type="Pfam" id="PF02446">
    <property type="entry name" value="Glyco_hydro_77"/>
    <property type="match status" value="1"/>
</dbReference>
<keyword evidence="14" id="KW-1185">Reference proteome</keyword>
<feature type="domain" description="CBM20" evidence="12">
    <location>
        <begin position="119"/>
        <end position="227"/>
    </location>
</feature>
<evidence type="ECO:0000256" key="5">
    <source>
        <dbReference type="ARBA" id="ARBA00020295"/>
    </source>
</evidence>
<dbReference type="InterPro" id="IPR003385">
    <property type="entry name" value="Glyco_hydro_77"/>
</dbReference>
<dbReference type="SMART" id="SM01065">
    <property type="entry name" value="CBM_2"/>
    <property type="match status" value="1"/>
</dbReference>
<evidence type="ECO:0000256" key="2">
    <source>
        <dbReference type="ARBA" id="ARBA00004496"/>
    </source>
</evidence>
<keyword evidence="7 13" id="KW-0328">Glycosyltransferase</keyword>
<dbReference type="InterPro" id="IPR013783">
    <property type="entry name" value="Ig-like_fold"/>
</dbReference>
<dbReference type="GO" id="GO:0005737">
    <property type="term" value="C:cytoplasm"/>
    <property type="evidence" value="ECO:0007669"/>
    <property type="project" value="UniProtKB-SubCell"/>
</dbReference>
<comment type="similarity">
    <text evidence="3">Belongs to the disproportionating enzyme family.</text>
</comment>
<dbReference type="InterPro" id="IPR002044">
    <property type="entry name" value="CBM20"/>
</dbReference>
<dbReference type="PATRIC" id="fig|1433126.3.peg.2987"/>
<dbReference type="KEGG" id="rbc:BN938_3020"/>
<name>A0A060RBV4_9BACT</name>
<proteinExistence type="inferred from homology"/>